<proteinExistence type="predicted"/>
<name>A0A443VMF5_RAOPL</name>
<dbReference type="EMBL" id="QKOX01000012">
    <property type="protein sequence ID" value="RWT22466.1"/>
    <property type="molecule type" value="Genomic_DNA"/>
</dbReference>
<sequence length="154" mass="17905">MDLNVTKVLQCIDSITQQIANHHGLIYPYQRNIEDLITRQALVVIKLDLILTEYRNNIDKSGFLLYGKNALYHYLFTQKNISIKDSKEMDFQTVLLVMWDDICNYSFPANVDAQIKNFCPLSDLDFARLLRSSPQYQCIPPDVWMPELADKLLS</sequence>
<dbReference type="Proteomes" id="UP000288843">
    <property type="component" value="Unassembled WGS sequence"/>
</dbReference>
<organism evidence="1 2">
    <name type="scientific">Raoultella planticola</name>
    <name type="common">Klebsiella planticola</name>
    <dbReference type="NCBI Taxonomy" id="575"/>
    <lineage>
        <taxon>Bacteria</taxon>
        <taxon>Pseudomonadati</taxon>
        <taxon>Pseudomonadota</taxon>
        <taxon>Gammaproteobacteria</taxon>
        <taxon>Enterobacterales</taxon>
        <taxon>Enterobacteriaceae</taxon>
        <taxon>Klebsiella/Raoultella group</taxon>
        <taxon>Raoultella</taxon>
    </lineage>
</organism>
<dbReference type="InterPro" id="IPR059241">
    <property type="entry name" value="SfIV_phage_associated"/>
</dbReference>
<dbReference type="NCBIfam" id="NF033230">
    <property type="entry name" value="phage_region_01"/>
    <property type="match status" value="1"/>
</dbReference>
<protein>
    <submittedName>
        <fullName evidence="1">Uncharacterized protein</fullName>
    </submittedName>
</protein>
<evidence type="ECO:0000313" key="1">
    <source>
        <dbReference type="EMBL" id="RWT22466.1"/>
    </source>
</evidence>
<comment type="caution">
    <text evidence="1">The sequence shown here is derived from an EMBL/GenBank/DDBJ whole genome shotgun (WGS) entry which is preliminary data.</text>
</comment>
<dbReference type="AlphaFoldDB" id="A0A443VMF5"/>
<accession>A0A443VMF5</accession>
<gene>
    <name evidence="1" type="ORF">DN603_13885</name>
</gene>
<reference evidence="1 2" key="1">
    <citation type="submission" date="2018-06" db="EMBL/GenBank/DDBJ databases">
        <title>Carbapenemase-producing Enterobacteriaceae present in wastewater treatment plant effluent and nearby surface waters in the US.</title>
        <authorList>
            <person name="Mathys D.A."/>
            <person name="Mollenkopf D.F."/>
            <person name="Feicht S.M."/>
            <person name="Adams R.J."/>
            <person name="Albers A.L."/>
            <person name="Stuever D.M."/>
            <person name="Daniels J.B."/>
            <person name="Wittum T.E."/>
        </authorList>
    </citation>
    <scope>NUCLEOTIDE SEQUENCE [LARGE SCALE GENOMIC DNA]</scope>
    <source>
        <strain evidence="1 2">GEO_47_Down_B</strain>
    </source>
</reference>
<dbReference type="RefSeq" id="WP_064793038.1">
    <property type="nucleotide sequence ID" value="NZ_CADCYG010000002.1"/>
</dbReference>
<evidence type="ECO:0000313" key="2">
    <source>
        <dbReference type="Proteomes" id="UP000288843"/>
    </source>
</evidence>